<feature type="region of interest" description="Disordered" evidence="1">
    <location>
        <begin position="517"/>
        <end position="570"/>
    </location>
</feature>
<dbReference type="AlphaFoldDB" id="A0A417XYJ5"/>
<feature type="transmembrane region" description="Helical" evidence="2">
    <location>
        <begin position="198"/>
        <end position="218"/>
    </location>
</feature>
<accession>A0A417XYJ5</accession>
<name>A0A417XYJ5_9ACTN</name>
<keyword evidence="2" id="KW-0812">Transmembrane</keyword>
<dbReference type="EMBL" id="QXGH01000024">
    <property type="protein sequence ID" value="RHW25432.1"/>
    <property type="molecule type" value="Genomic_DNA"/>
</dbReference>
<evidence type="ECO:0000313" key="4">
    <source>
        <dbReference type="Proteomes" id="UP000283644"/>
    </source>
</evidence>
<feature type="transmembrane region" description="Helical" evidence="2">
    <location>
        <begin position="293"/>
        <end position="312"/>
    </location>
</feature>
<keyword evidence="4" id="KW-1185">Reference proteome</keyword>
<feature type="region of interest" description="Disordered" evidence="1">
    <location>
        <begin position="456"/>
        <end position="484"/>
    </location>
</feature>
<feature type="compositionally biased region" description="Basic and acidic residues" evidence="1">
    <location>
        <begin position="523"/>
        <end position="540"/>
    </location>
</feature>
<keyword evidence="2" id="KW-0472">Membrane</keyword>
<reference evidence="3 4" key="1">
    <citation type="submission" date="2018-09" db="EMBL/GenBank/DDBJ databases">
        <title>Genome sequencing of Nocardioides immobilis CCTCC AB 2017083 for comparison to Nocardioides silvaticus.</title>
        <authorList>
            <person name="Li C."/>
            <person name="Wang G."/>
        </authorList>
    </citation>
    <scope>NUCLEOTIDE SEQUENCE [LARGE SCALE GENOMIC DNA]</scope>
    <source>
        <strain evidence="3 4">CCTCC AB 2017083</strain>
    </source>
</reference>
<feature type="transmembrane region" description="Helical" evidence="2">
    <location>
        <begin position="258"/>
        <end position="281"/>
    </location>
</feature>
<evidence type="ECO:0000313" key="3">
    <source>
        <dbReference type="EMBL" id="RHW25432.1"/>
    </source>
</evidence>
<evidence type="ECO:0000256" key="2">
    <source>
        <dbReference type="SAM" id="Phobius"/>
    </source>
</evidence>
<comment type="caution">
    <text evidence="3">The sequence shown here is derived from an EMBL/GenBank/DDBJ whole genome shotgun (WGS) entry which is preliminary data.</text>
</comment>
<protein>
    <submittedName>
        <fullName evidence="3">Uncharacterized protein</fullName>
    </submittedName>
</protein>
<gene>
    <name evidence="3" type="ORF">D0Z08_19590</name>
</gene>
<proteinExistence type="predicted"/>
<feature type="region of interest" description="Disordered" evidence="1">
    <location>
        <begin position="9"/>
        <end position="39"/>
    </location>
</feature>
<organism evidence="3 4">
    <name type="scientific">Nocardioides immobilis</name>
    <dbReference type="NCBI Taxonomy" id="2049295"/>
    <lineage>
        <taxon>Bacteria</taxon>
        <taxon>Bacillati</taxon>
        <taxon>Actinomycetota</taxon>
        <taxon>Actinomycetes</taxon>
        <taxon>Propionibacteriales</taxon>
        <taxon>Nocardioidaceae</taxon>
        <taxon>Nocardioides</taxon>
    </lineage>
</organism>
<feature type="transmembrane region" description="Helical" evidence="2">
    <location>
        <begin position="165"/>
        <end position="186"/>
    </location>
</feature>
<keyword evidence="2" id="KW-1133">Transmembrane helix</keyword>
<dbReference type="RefSeq" id="WP_118926947.1">
    <property type="nucleotide sequence ID" value="NZ_QXGH01000024.1"/>
</dbReference>
<feature type="compositionally biased region" description="Gly residues" evidence="1">
    <location>
        <begin position="13"/>
        <end position="24"/>
    </location>
</feature>
<evidence type="ECO:0000256" key="1">
    <source>
        <dbReference type="SAM" id="MobiDB-lite"/>
    </source>
</evidence>
<dbReference type="Proteomes" id="UP000283644">
    <property type="component" value="Unassembled WGS sequence"/>
</dbReference>
<sequence>MGLLDFLRRGERGSGGGGVDGPVGMGTHEPILDEPGEGGPSIFMPDLASLRWAAQQEAVNVGRMDLDPERWTGGRMAFEYEHQLAHDHEGLRDRLSDFVSAASRDVLTDLHEIAARVAETRDDLRVADQDLAVVLDSWNRTYREVHEDELELGRYFRLKSKPYQLGKWLVALAIFAAELAMSIALFDDVIKTDVPAMPVLFAVGLILILMVVPHYAAIGLKEGILHYHEAELDAYENSDIYTPAKVRKKARLEEVEDWGTKFAAAILGLVLVALFIPLSSLRAKELGTESEEAFWFWTFMLVQFAISGYFFVREWWDYGTASANLKHHDLAKRDVGLVRANVFATYTQVVGEFMARAEDLTFLYRQSPRWDSYIIQSYLATVHYFRHLVTVQNPDLDVFINLATMPYLGTNSDEEIKGDGTDHSPVSDEHQELMARNDAFSRGWWLKQVNAALVDPVGTQGTGTARPEKTEPTDDASEAQRPWAFESPERMLAELLDRYHHLKFPYRRPKVLDHIEEVDDDIEPRPTDGDPDRVASRGDKGGGGPGDAGVVKLRRGRRRTTEPPTQAADD</sequence>